<accession>A0ABN7WP66</accession>
<sequence length="83" mass="9237">SDATLENLLQPCSGTFKLSIGLPLDLSISIVSTEPSETEDSLNPEVQSTRGHPVDAKNHLQSSTKRDLSTFELIMSRKYNRKY</sequence>
<evidence type="ECO:0000313" key="2">
    <source>
        <dbReference type="EMBL" id="CAG8836903.1"/>
    </source>
</evidence>
<feature type="compositionally biased region" description="Basic and acidic residues" evidence="1">
    <location>
        <begin position="52"/>
        <end position="63"/>
    </location>
</feature>
<feature type="non-terminal residue" evidence="2">
    <location>
        <position position="83"/>
    </location>
</feature>
<name>A0ABN7WP66_GIGMA</name>
<comment type="caution">
    <text evidence="2">The sequence shown here is derived from an EMBL/GenBank/DDBJ whole genome shotgun (WGS) entry which is preliminary data.</text>
</comment>
<evidence type="ECO:0000313" key="3">
    <source>
        <dbReference type="Proteomes" id="UP000789901"/>
    </source>
</evidence>
<evidence type="ECO:0000256" key="1">
    <source>
        <dbReference type="SAM" id="MobiDB-lite"/>
    </source>
</evidence>
<dbReference type="EMBL" id="CAJVQB010054604">
    <property type="protein sequence ID" value="CAG8836903.1"/>
    <property type="molecule type" value="Genomic_DNA"/>
</dbReference>
<feature type="non-terminal residue" evidence="2">
    <location>
        <position position="1"/>
    </location>
</feature>
<keyword evidence="3" id="KW-1185">Reference proteome</keyword>
<protein>
    <submittedName>
        <fullName evidence="2">1050_t:CDS:1</fullName>
    </submittedName>
</protein>
<proteinExistence type="predicted"/>
<gene>
    <name evidence="2" type="ORF">GMARGA_LOCUS33261</name>
</gene>
<feature type="region of interest" description="Disordered" evidence="1">
    <location>
        <begin position="35"/>
        <end position="63"/>
    </location>
</feature>
<reference evidence="2 3" key="1">
    <citation type="submission" date="2021-06" db="EMBL/GenBank/DDBJ databases">
        <authorList>
            <person name="Kallberg Y."/>
            <person name="Tangrot J."/>
            <person name="Rosling A."/>
        </authorList>
    </citation>
    <scope>NUCLEOTIDE SEQUENCE [LARGE SCALE GENOMIC DNA]</scope>
    <source>
        <strain evidence="2 3">120-4 pot B 10/14</strain>
    </source>
</reference>
<dbReference type="Proteomes" id="UP000789901">
    <property type="component" value="Unassembled WGS sequence"/>
</dbReference>
<organism evidence="2 3">
    <name type="scientific">Gigaspora margarita</name>
    <dbReference type="NCBI Taxonomy" id="4874"/>
    <lineage>
        <taxon>Eukaryota</taxon>
        <taxon>Fungi</taxon>
        <taxon>Fungi incertae sedis</taxon>
        <taxon>Mucoromycota</taxon>
        <taxon>Glomeromycotina</taxon>
        <taxon>Glomeromycetes</taxon>
        <taxon>Diversisporales</taxon>
        <taxon>Gigasporaceae</taxon>
        <taxon>Gigaspora</taxon>
    </lineage>
</organism>